<dbReference type="GO" id="GO:0006605">
    <property type="term" value="P:protein targeting"/>
    <property type="evidence" value="ECO:0007669"/>
    <property type="project" value="UniProtKB-UniRule"/>
</dbReference>
<dbReference type="InterPro" id="IPR005807">
    <property type="entry name" value="SecE_bac"/>
</dbReference>
<gene>
    <name evidence="9" type="primary">secE</name>
    <name evidence="10" type="ORF">SBA5_570012</name>
</gene>
<evidence type="ECO:0000256" key="8">
    <source>
        <dbReference type="ARBA" id="ARBA00023136"/>
    </source>
</evidence>
<dbReference type="OrthoDB" id="9812738at2"/>
<evidence type="ECO:0000256" key="1">
    <source>
        <dbReference type="ARBA" id="ARBA00004370"/>
    </source>
</evidence>
<dbReference type="Pfam" id="PF00584">
    <property type="entry name" value="SecE"/>
    <property type="match status" value="1"/>
</dbReference>
<dbReference type="GO" id="GO:0043952">
    <property type="term" value="P:protein transport by the Sec complex"/>
    <property type="evidence" value="ECO:0007669"/>
    <property type="project" value="UniProtKB-UniRule"/>
</dbReference>
<keyword evidence="7 9" id="KW-0811">Translocation</keyword>
<dbReference type="Proteomes" id="UP000239735">
    <property type="component" value="Unassembled WGS sequence"/>
</dbReference>
<evidence type="ECO:0000256" key="9">
    <source>
        <dbReference type="HAMAP-Rule" id="MF_00422"/>
    </source>
</evidence>
<evidence type="ECO:0000256" key="7">
    <source>
        <dbReference type="ARBA" id="ARBA00023010"/>
    </source>
</evidence>
<evidence type="ECO:0000256" key="2">
    <source>
        <dbReference type="ARBA" id="ARBA00022448"/>
    </source>
</evidence>
<name>A0A2N9LV79_9BACT</name>
<dbReference type="HAMAP" id="MF_00422">
    <property type="entry name" value="SecE"/>
    <property type="match status" value="1"/>
</dbReference>
<dbReference type="AlphaFoldDB" id="A0A2N9LV79"/>
<comment type="function">
    <text evidence="9">Essential subunit of the Sec protein translocation channel SecYEG. Clamps together the 2 halves of SecY. May contact the channel plug during translocation.</text>
</comment>
<evidence type="ECO:0000256" key="5">
    <source>
        <dbReference type="ARBA" id="ARBA00022927"/>
    </source>
</evidence>
<protein>
    <recommendedName>
        <fullName evidence="9">Protein translocase subunit SecE</fullName>
    </recommendedName>
</protein>
<reference evidence="11" key="1">
    <citation type="submission" date="2018-02" db="EMBL/GenBank/DDBJ databases">
        <authorList>
            <person name="Hausmann B."/>
        </authorList>
    </citation>
    <scope>NUCLEOTIDE SEQUENCE [LARGE SCALE GENOMIC DNA]</scope>
    <source>
        <strain evidence="11">Peat soil MAG SbA5</strain>
    </source>
</reference>
<keyword evidence="5 9" id="KW-0653">Protein transport</keyword>
<dbReference type="PROSITE" id="PS01067">
    <property type="entry name" value="SECE_SEC61G"/>
    <property type="match status" value="1"/>
</dbReference>
<dbReference type="PANTHER" id="PTHR33910">
    <property type="entry name" value="PROTEIN TRANSLOCASE SUBUNIT SECE"/>
    <property type="match status" value="1"/>
</dbReference>
<dbReference type="GO" id="GO:0005886">
    <property type="term" value="C:plasma membrane"/>
    <property type="evidence" value="ECO:0007669"/>
    <property type="project" value="UniProtKB-SubCell"/>
</dbReference>
<feature type="transmembrane region" description="Helical" evidence="9">
    <location>
        <begin position="61"/>
        <end position="80"/>
    </location>
</feature>
<dbReference type="GO" id="GO:0009306">
    <property type="term" value="P:protein secretion"/>
    <property type="evidence" value="ECO:0007669"/>
    <property type="project" value="UniProtKB-UniRule"/>
</dbReference>
<dbReference type="NCBIfam" id="TIGR00964">
    <property type="entry name" value="secE_bact"/>
    <property type="match status" value="1"/>
</dbReference>
<keyword evidence="8 9" id="KW-0472">Membrane</keyword>
<dbReference type="EMBL" id="OKRB01000116">
    <property type="protein sequence ID" value="SPE27120.1"/>
    <property type="molecule type" value="Genomic_DNA"/>
</dbReference>
<organism evidence="10 11">
    <name type="scientific">Candidatus Sulfuritelmatomonas gaucii</name>
    <dbReference type="NCBI Taxonomy" id="2043161"/>
    <lineage>
        <taxon>Bacteria</taxon>
        <taxon>Pseudomonadati</taxon>
        <taxon>Acidobacteriota</taxon>
        <taxon>Terriglobia</taxon>
        <taxon>Terriglobales</taxon>
        <taxon>Acidobacteriaceae</taxon>
        <taxon>Candidatus Sulfuritelmatomonas</taxon>
    </lineage>
</organism>
<evidence type="ECO:0000256" key="4">
    <source>
        <dbReference type="ARBA" id="ARBA00022692"/>
    </source>
</evidence>
<comment type="subcellular location">
    <subcellularLocation>
        <location evidence="9">Cell membrane</location>
        <topology evidence="9">Single-pass membrane protein</topology>
    </subcellularLocation>
    <subcellularLocation>
        <location evidence="1">Membrane</location>
    </subcellularLocation>
</comment>
<comment type="similarity">
    <text evidence="9">Belongs to the SecE/SEC61-gamma family.</text>
</comment>
<sequence>MATKTAIERGDDRSAKRQEPGALAEFGGGALGKWNELTSFLRDVRAEMRKVVWPSWKEVKVTTGVVIIATFLFGLFFFLVDNIFNATIMGPHGILNKLGGGQ</sequence>
<dbReference type="GO" id="GO:0008320">
    <property type="term" value="F:protein transmembrane transporter activity"/>
    <property type="evidence" value="ECO:0007669"/>
    <property type="project" value="UniProtKB-UniRule"/>
</dbReference>
<proteinExistence type="inferred from homology"/>
<evidence type="ECO:0000256" key="3">
    <source>
        <dbReference type="ARBA" id="ARBA00022475"/>
    </source>
</evidence>
<comment type="subunit">
    <text evidence="9">Component of the Sec protein translocase complex. Heterotrimer consisting of SecY, SecE and SecG subunits. The heterotrimers can form oligomers, although 1 heterotrimer is thought to be able to translocate proteins. Interacts with the ribosome. Interacts with SecDF, and other proteins may be involved. Interacts with SecA.</text>
</comment>
<keyword evidence="4 9" id="KW-0812">Transmembrane</keyword>
<keyword evidence="2 9" id="KW-0813">Transport</keyword>
<dbReference type="InterPro" id="IPR038379">
    <property type="entry name" value="SecE_sf"/>
</dbReference>
<evidence type="ECO:0000313" key="10">
    <source>
        <dbReference type="EMBL" id="SPE27120.1"/>
    </source>
</evidence>
<evidence type="ECO:0000256" key="6">
    <source>
        <dbReference type="ARBA" id="ARBA00022989"/>
    </source>
</evidence>
<keyword evidence="6 9" id="KW-1133">Transmembrane helix</keyword>
<dbReference type="GO" id="GO:0065002">
    <property type="term" value="P:intracellular protein transmembrane transport"/>
    <property type="evidence" value="ECO:0007669"/>
    <property type="project" value="UniProtKB-UniRule"/>
</dbReference>
<evidence type="ECO:0000313" key="11">
    <source>
        <dbReference type="Proteomes" id="UP000239735"/>
    </source>
</evidence>
<dbReference type="Gene3D" id="1.20.5.1030">
    <property type="entry name" value="Preprotein translocase secy subunit"/>
    <property type="match status" value="1"/>
</dbReference>
<dbReference type="PANTHER" id="PTHR33910:SF1">
    <property type="entry name" value="PROTEIN TRANSLOCASE SUBUNIT SECE"/>
    <property type="match status" value="1"/>
</dbReference>
<accession>A0A2N9LV79</accession>
<keyword evidence="3 9" id="KW-1003">Cell membrane</keyword>
<dbReference type="InterPro" id="IPR001901">
    <property type="entry name" value="Translocase_SecE/Sec61-g"/>
</dbReference>